<dbReference type="AlphaFoldDB" id="A0A8J4V2J7"/>
<dbReference type="EMBL" id="AJWJ01000358">
    <property type="protein sequence ID" value="KAF2071612.1"/>
    <property type="molecule type" value="Genomic_DNA"/>
</dbReference>
<name>A0A8J4V2J7_9MYCE</name>
<sequence length="28" mass="2775">AVGVIKGVDKKQPGKAGDKGKAAPAKKK</sequence>
<gene>
    <name evidence="2" type="ORF">CYY_007083</name>
</gene>
<reference evidence="2" key="1">
    <citation type="submission" date="2020-01" db="EMBL/GenBank/DDBJ databases">
        <title>Development of genomics and gene disruption for Polysphondylium violaceum indicates a role for the polyketide synthase stlB in stalk morphogenesis.</title>
        <authorList>
            <person name="Narita B."/>
            <person name="Kawabe Y."/>
            <person name="Kin K."/>
            <person name="Saito T."/>
            <person name="Gibbs R."/>
            <person name="Kuspa A."/>
            <person name="Muzny D."/>
            <person name="Queller D."/>
            <person name="Richards S."/>
            <person name="Strassman J."/>
            <person name="Sucgang R."/>
            <person name="Worley K."/>
            <person name="Schaap P."/>
        </authorList>
    </citation>
    <scope>NUCLEOTIDE SEQUENCE</scope>
    <source>
        <strain evidence="2">QSvi11</strain>
    </source>
</reference>
<dbReference type="Proteomes" id="UP000695562">
    <property type="component" value="Unassembled WGS sequence"/>
</dbReference>
<proteinExistence type="predicted"/>
<protein>
    <submittedName>
        <fullName evidence="2">Uncharacterized protein</fullName>
    </submittedName>
</protein>
<evidence type="ECO:0000313" key="3">
    <source>
        <dbReference type="Proteomes" id="UP000695562"/>
    </source>
</evidence>
<feature type="region of interest" description="Disordered" evidence="1">
    <location>
        <begin position="1"/>
        <end position="28"/>
    </location>
</feature>
<accession>A0A8J4V2J7</accession>
<organism evidence="2 3">
    <name type="scientific">Polysphondylium violaceum</name>
    <dbReference type="NCBI Taxonomy" id="133409"/>
    <lineage>
        <taxon>Eukaryota</taxon>
        <taxon>Amoebozoa</taxon>
        <taxon>Evosea</taxon>
        <taxon>Eumycetozoa</taxon>
        <taxon>Dictyostelia</taxon>
        <taxon>Dictyosteliales</taxon>
        <taxon>Dictyosteliaceae</taxon>
        <taxon>Polysphondylium</taxon>
    </lineage>
</organism>
<feature type="compositionally biased region" description="Basic and acidic residues" evidence="1">
    <location>
        <begin position="7"/>
        <end position="21"/>
    </location>
</feature>
<evidence type="ECO:0000256" key="1">
    <source>
        <dbReference type="SAM" id="MobiDB-lite"/>
    </source>
</evidence>
<evidence type="ECO:0000313" key="2">
    <source>
        <dbReference type="EMBL" id="KAF2071612.1"/>
    </source>
</evidence>
<feature type="non-terminal residue" evidence="2">
    <location>
        <position position="1"/>
    </location>
</feature>
<comment type="caution">
    <text evidence="2">The sequence shown here is derived from an EMBL/GenBank/DDBJ whole genome shotgun (WGS) entry which is preliminary data.</text>
</comment>
<keyword evidence="3" id="KW-1185">Reference proteome</keyword>